<dbReference type="PANTHER" id="PTHR31374:SF153">
    <property type="entry name" value="AUXIN-RESPONSIVE PROTEIN SAUR36-LIKE"/>
    <property type="match status" value="1"/>
</dbReference>
<comment type="caution">
    <text evidence="2">The sequence shown here is derived from an EMBL/GenBank/DDBJ whole genome shotgun (WGS) entry which is preliminary data.</text>
</comment>
<protein>
    <submittedName>
        <fullName evidence="2">Uncharacterized protein</fullName>
    </submittedName>
</protein>
<dbReference type="STRING" id="3983.A0A2C9VCD3"/>
<accession>A0A2C9VCD3</accession>
<dbReference type="AlphaFoldDB" id="A0A2C9VCD3"/>
<dbReference type="OrthoDB" id="849006at2759"/>
<dbReference type="Proteomes" id="UP000091857">
    <property type="component" value="Chromosome 8"/>
</dbReference>
<dbReference type="EMBL" id="CM004394">
    <property type="protein sequence ID" value="OAY42716.1"/>
    <property type="molecule type" value="Genomic_DNA"/>
</dbReference>
<name>A0A2C9VCD3_MANES</name>
<evidence type="ECO:0000256" key="1">
    <source>
        <dbReference type="ARBA" id="ARBA00006974"/>
    </source>
</evidence>
<proteinExistence type="inferred from homology"/>
<dbReference type="Pfam" id="PF02519">
    <property type="entry name" value="Auxin_inducible"/>
    <property type="match status" value="1"/>
</dbReference>
<keyword evidence="3" id="KW-1185">Reference proteome</keyword>
<sequence length="128" mass="14417">MSAVMKNMVFLRPFIGKLQKGLSFFSNQGTEHHHKDVRATLMVPDDVKEGQFAVLAIKGDEIERFVLELSFLCNPAFVKLLKLAEDEFGFHHKGALAIPCRPEELQKILTAGGRTKKIDYSAQEWITG</sequence>
<comment type="similarity">
    <text evidence="1">Belongs to the ARG7 family.</text>
</comment>
<dbReference type="InterPro" id="IPR003676">
    <property type="entry name" value="SAUR_fam"/>
</dbReference>
<evidence type="ECO:0000313" key="3">
    <source>
        <dbReference type="Proteomes" id="UP000091857"/>
    </source>
</evidence>
<organism evidence="2 3">
    <name type="scientific">Manihot esculenta</name>
    <name type="common">Cassava</name>
    <name type="synonym">Jatropha manihot</name>
    <dbReference type="NCBI Taxonomy" id="3983"/>
    <lineage>
        <taxon>Eukaryota</taxon>
        <taxon>Viridiplantae</taxon>
        <taxon>Streptophyta</taxon>
        <taxon>Embryophyta</taxon>
        <taxon>Tracheophyta</taxon>
        <taxon>Spermatophyta</taxon>
        <taxon>Magnoliopsida</taxon>
        <taxon>eudicotyledons</taxon>
        <taxon>Gunneridae</taxon>
        <taxon>Pentapetalae</taxon>
        <taxon>rosids</taxon>
        <taxon>fabids</taxon>
        <taxon>Malpighiales</taxon>
        <taxon>Euphorbiaceae</taxon>
        <taxon>Crotonoideae</taxon>
        <taxon>Manihoteae</taxon>
        <taxon>Manihot</taxon>
    </lineage>
</organism>
<evidence type="ECO:0000313" key="2">
    <source>
        <dbReference type="EMBL" id="OAY42716.1"/>
    </source>
</evidence>
<gene>
    <name evidence="2" type="ORF">MANES_08G010300v8</name>
</gene>
<dbReference type="GO" id="GO:0009733">
    <property type="term" value="P:response to auxin"/>
    <property type="evidence" value="ECO:0007669"/>
    <property type="project" value="InterPro"/>
</dbReference>
<dbReference type="Gramene" id="Manes.08G010300.1.v8.1">
    <property type="protein sequence ID" value="Manes.08G010300.1.v8.1.CDS.1"/>
    <property type="gene ID" value="Manes.08G010300.v8.1"/>
</dbReference>
<dbReference type="PANTHER" id="PTHR31374">
    <property type="entry name" value="AUXIN-INDUCED PROTEIN-LIKE-RELATED"/>
    <property type="match status" value="1"/>
</dbReference>
<reference evidence="3" key="1">
    <citation type="journal article" date="2016" name="Nat. Biotechnol.">
        <title>Sequencing wild and cultivated cassava and related species reveals extensive interspecific hybridization and genetic diversity.</title>
        <authorList>
            <person name="Bredeson J.V."/>
            <person name="Lyons J.B."/>
            <person name="Prochnik S.E."/>
            <person name="Wu G.A."/>
            <person name="Ha C.M."/>
            <person name="Edsinger-Gonzales E."/>
            <person name="Grimwood J."/>
            <person name="Schmutz J."/>
            <person name="Rabbi I.Y."/>
            <person name="Egesi C."/>
            <person name="Nauluvula P."/>
            <person name="Lebot V."/>
            <person name="Ndunguru J."/>
            <person name="Mkamilo G."/>
            <person name="Bart R.S."/>
            <person name="Setter T.L."/>
            <person name="Gleadow R.M."/>
            <person name="Kulakow P."/>
            <person name="Ferguson M.E."/>
            <person name="Rounsley S."/>
            <person name="Rokhsar D.S."/>
        </authorList>
    </citation>
    <scope>NUCLEOTIDE SEQUENCE [LARGE SCALE GENOMIC DNA]</scope>
    <source>
        <strain evidence="3">cv. AM560-2</strain>
    </source>
</reference>